<dbReference type="InterPro" id="IPR036599">
    <property type="entry name" value="DNA_ligase_N_sf"/>
</dbReference>
<dbReference type="GeneID" id="37222491"/>
<dbReference type="GO" id="GO:0003677">
    <property type="term" value="F:DNA binding"/>
    <property type="evidence" value="ECO:0007669"/>
    <property type="project" value="InterPro"/>
</dbReference>
<dbReference type="PROSITE" id="PS50160">
    <property type="entry name" value="DNA_LIGASE_A3"/>
    <property type="match status" value="1"/>
</dbReference>
<dbReference type="PANTHER" id="PTHR45997:SF2">
    <property type="entry name" value="ATP DEPENDENT DNA LIGASE DOMAIN PROTEIN (AFU_ORTHOLOGUE AFUA_5G02430)"/>
    <property type="match status" value="1"/>
</dbReference>
<keyword evidence="5" id="KW-0539">Nucleus</keyword>
<dbReference type="Gene3D" id="1.10.3260.10">
    <property type="entry name" value="DNA ligase, ATP-dependent, N-terminal domain"/>
    <property type="match status" value="1"/>
</dbReference>
<evidence type="ECO:0000256" key="4">
    <source>
        <dbReference type="ARBA" id="ARBA00022840"/>
    </source>
</evidence>
<dbReference type="Gene3D" id="2.40.50.140">
    <property type="entry name" value="Nucleic acid-binding proteins"/>
    <property type="match status" value="1"/>
</dbReference>
<dbReference type="AlphaFoldDB" id="A0A395H5B1"/>
<dbReference type="InterPro" id="IPR029710">
    <property type="entry name" value="LIG4"/>
</dbReference>
<keyword evidence="4" id="KW-0067">ATP-binding</keyword>
<evidence type="ECO:0000256" key="3">
    <source>
        <dbReference type="ARBA" id="ARBA00022741"/>
    </source>
</evidence>
<dbReference type="OrthoDB" id="2160351at2759"/>
<accession>A0A395H5B1</accession>
<evidence type="ECO:0000259" key="7">
    <source>
        <dbReference type="PROSITE" id="PS50160"/>
    </source>
</evidence>
<dbReference type="InterPro" id="IPR012308">
    <property type="entry name" value="DNA_ligase_ATP-dep_N"/>
</dbReference>
<dbReference type="GO" id="GO:0006303">
    <property type="term" value="P:double-strand break repair via nonhomologous end joining"/>
    <property type="evidence" value="ECO:0007669"/>
    <property type="project" value="TreeGrafter"/>
</dbReference>
<sequence length="999" mass="112206">MGFKFTHLCDLLSTLESNRIVKAPHEAKATDPDVQAVTRWFAQHDKQIRDKNTDQLALLSCMFPEKRMDRVYWLQAASLEKVIARCLLLGNSRRQELERCCVSGGIDLGQSVEKVMRQAENHVISGQEVTVEEIDYALAKIASRCKFSGPQDSFETALSTLTSGPISHFPPHPEPDLAKDLGLIALQYISPDVGVKIGRPDYYKARSIKHCCRMIGSRRMSIERKYDGEYCQIHIDLSRRLNPIQIFSKSGKDSTKDRAGIHQVVSDCLKLGMPGCKISRRCILEGELLVWSDKHARIEDFHKLRKFIARSGTFIGIGNDSPPQPYDHLMIVFFDILLIDDNVCLKLPHRERRLLLKDTIQPIPGRADISEQWVLDFSHYDGQSRLESIFQKGIHERWEGFVLKGCEDPYFTIFPREVNGSSGHWIKLKKDYIPGLGDTVDLAIVGARFNSRDAMALHQIKKLLWTEFFIGCLVNKAAVVQFGVTPKFRVVDSINYNCMNTKHMQILNRFGEFSACNTDSGHGFLLEYGESISASLDVVFKTPFVVEMLGSGFEKPSGARYYVLRFPRITKIHSDRSFEDAASFSELQVLAENARSVSNDELDGLEHDSAKRLKLGDPALDYGADQSQSLKNTESSLVDSRSIGASESLGREGSAPPSNSVSASQDTPRDSMRLTKRRHETSAMQRTIPIHEDKDKDSSPPLKHNVHGHYLTDNENLSSHTAGQRKDSAPTDESSHKEKSSRRSGESKVINDPDDLDKGSISLPHPSQTDASQPDFNHGPPENEVVTAKRSQKPKPRIQSPLKHIPIYLHHSPPEEGPTTFPIPDTWQTSSTLDTFLQTLLSPASSSLLKKSNPHASSQNTVYGLIILPGKQNALGTILPNLRRTLSKTLQPYKPGHPQTGKIFILDSNFLNLTTTTHDTRVCLRQTWENISRESFYACVKWSFRESSRRAGEAPDVSKEAQLRRLRMKVSFDRRELGSLGEFSSLEPLVHIEMGLSIS</sequence>
<gene>
    <name evidence="8" type="ORF">BO80DRAFT_402999</name>
</gene>
<dbReference type="GO" id="GO:0006297">
    <property type="term" value="P:nucleotide-excision repair, DNA gap filling"/>
    <property type="evidence" value="ECO:0007669"/>
    <property type="project" value="TreeGrafter"/>
</dbReference>
<comment type="similarity">
    <text evidence="1">Belongs to the ATP-dependent DNA ligase family.</text>
</comment>
<dbReference type="CDD" id="cd08039">
    <property type="entry name" value="Adenylation_DNA_ligase_Fungal"/>
    <property type="match status" value="1"/>
</dbReference>
<dbReference type="GO" id="GO:0005524">
    <property type="term" value="F:ATP binding"/>
    <property type="evidence" value="ECO:0007669"/>
    <property type="project" value="UniProtKB-KW"/>
</dbReference>
<dbReference type="GO" id="GO:0032807">
    <property type="term" value="C:DNA ligase IV complex"/>
    <property type="evidence" value="ECO:0007669"/>
    <property type="project" value="TreeGrafter"/>
</dbReference>
<dbReference type="GO" id="GO:0003910">
    <property type="term" value="F:DNA ligase (ATP) activity"/>
    <property type="evidence" value="ECO:0007669"/>
    <property type="project" value="InterPro"/>
</dbReference>
<dbReference type="VEuPathDB" id="FungiDB:BO80DRAFT_402999"/>
<dbReference type="SUPFAM" id="SSF56091">
    <property type="entry name" value="DNA ligase/mRNA capping enzyme, catalytic domain"/>
    <property type="match status" value="1"/>
</dbReference>
<feature type="region of interest" description="Disordered" evidence="6">
    <location>
        <begin position="646"/>
        <end position="801"/>
    </location>
</feature>
<keyword evidence="9" id="KW-1185">Reference proteome</keyword>
<keyword evidence="2 8" id="KW-0436">Ligase</keyword>
<feature type="compositionally biased region" description="Polar residues" evidence="6">
    <location>
        <begin position="713"/>
        <end position="722"/>
    </location>
</feature>
<dbReference type="Gene3D" id="3.30.470.30">
    <property type="entry name" value="DNA ligase/mRNA capping enzyme"/>
    <property type="match status" value="1"/>
</dbReference>
<dbReference type="InterPro" id="IPR012310">
    <property type="entry name" value="DNA_ligase_ATP-dep_cent"/>
</dbReference>
<dbReference type="PANTHER" id="PTHR45997">
    <property type="entry name" value="DNA LIGASE 4"/>
    <property type="match status" value="1"/>
</dbReference>
<name>A0A395H5B1_9EURO</name>
<reference evidence="8 9" key="1">
    <citation type="submission" date="2018-02" db="EMBL/GenBank/DDBJ databases">
        <title>The genomes of Aspergillus section Nigri reveals drivers in fungal speciation.</title>
        <authorList>
            <consortium name="DOE Joint Genome Institute"/>
            <person name="Vesth T.C."/>
            <person name="Nybo J."/>
            <person name="Theobald S."/>
            <person name="Brandl J."/>
            <person name="Frisvad J.C."/>
            <person name="Nielsen K.F."/>
            <person name="Lyhne E.K."/>
            <person name="Kogle M.E."/>
            <person name="Kuo A."/>
            <person name="Riley R."/>
            <person name="Clum A."/>
            <person name="Nolan M."/>
            <person name="Lipzen A."/>
            <person name="Salamov A."/>
            <person name="Henrissat B."/>
            <person name="Wiebenga A."/>
            <person name="De vries R.P."/>
            <person name="Grigoriev I.V."/>
            <person name="Mortensen U.H."/>
            <person name="Andersen M.R."/>
            <person name="Baker S.E."/>
        </authorList>
    </citation>
    <scope>NUCLEOTIDE SEQUENCE [LARGE SCALE GENOMIC DNA]</scope>
    <source>
        <strain evidence="8 9">CBS 121593</strain>
    </source>
</reference>
<evidence type="ECO:0000256" key="6">
    <source>
        <dbReference type="SAM" id="MobiDB-lite"/>
    </source>
</evidence>
<dbReference type="Pfam" id="PF01068">
    <property type="entry name" value="DNA_ligase_A_M"/>
    <property type="match status" value="1"/>
</dbReference>
<dbReference type="Pfam" id="PF04675">
    <property type="entry name" value="DNA_ligase_A_N"/>
    <property type="match status" value="1"/>
</dbReference>
<protein>
    <submittedName>
        <fullName evidence="8">ATP-dependent DNA ligase</fullName>
    </submittedName>
</protein>
<evidence type="ECO:0000256" key="1">
    <source>
        <dbReference type="ARBA" id="ARBA00007572"/>
    </source>
</evidence>
<dbReference type="RefSeq" id="XP_025577394.1">
    <property type="nucleotide sequence ID" value="XM_025717626.1"/>
</dbReference>
<proteinExistence type="inferred from homology"/>
<dbReference type="GO" id="GO:0006310">
    <property type="term" value="P:DNA recombination"/>
    <property type="evidence" value="ECO:0007669"/>
    <property type="project" value="InterPro"/>
</dbReference>
<evidence type="ECO:0000256" key="2">
    <source>
        <dbReference type="ARBA" id="ARBA00022598"/>
    </source>
</evidence>
<feature type="compositionally biased region" description="Basic and acidic residues" evidence="6">
    <location>
        <begin position="724"/>
        <end position="751"/>
    </location>
</feature>
<evidence type="ECO:0000313" key="9">
    <source>
        <dbReference type="Proteomes" id="UP000249402"/>
    </source>
</evidence>
<feature type="compositionally biased region" description="Basic and acidic residues" evidence="6">
    <location>
        <begin position="689"/>
        <end position="698"/>
    </location>
</feature>
<dbReference type="EMBL" id="KZ824429">
    <property type="protein sequence ID" value="RAL03067.1"/>
    <property type="molecule type" value="Genomic_DNA"/>
</dbReference>
<evidence type="ECO:0000256" key="5">
    <source>
        <dbReference type="ARBA" id="ARBA00023242"/>
    </source>
</evidence>
<keyword evidence="3" id="KW-0547">Nucleotide-binding</keyword>
<organism evidence="8 9">
    <name type="scientific">Aspergillus ibericus CBS 121593</name>
    <dbReference type="NCBI Taxonomy" id="1448316"/>
    <lineage>
        <taxon>Eukaryota</taxon>
        <taxon>Fungi</taxon>
        <taxon>Dikarya</taxon>
        <taxon>Ascomycota</taxon>
        <taxon>Pezizomycotina</taxon>
        <taxon>Eurotiomycetes</taxon>
        <taxon>Eurotiomycetidae</taxon>
        <taxon>Eurotiales</taxon>
        <taxon>Aspergillaceae</taxon>
        <taxon>Aspergillus</taxon>
        <taxon>Aspergillus subgen. Circumdati</taxon>
    </lineage>
</organism>
<dbReference type="InterPro" id="IPR012340">
    <property type="entry name" value="NA-bd_OB-fold"/>
</dbReference>
<evidence type="ECO:0000313" key="8">
    <source>
        <dbReference type="EMBL" id="RAL03067.1"/>
    </source>
</evidence>
<feature type="domain" description="ATP-dependent DNA ligase family profile" evidence="7">
    <location>
        <begin position="331"/>
        <end position="474"/>
    </location>
</feature>
<dbReference type="STRING" id="1448316.A0A395H5B1"/>
<dbReference type="Proteomes" id="UP000249402">
    <property type="component" value="Unassembled WGS sequence"/>
</dbReference>
<feature type="compositionally biased region" description="Polar residues" evidence="6">
    <location>
        <begin position="765"/>
        <end position="775"/>
    </location>
</feature>
<feature type="compositionally biased region" description="Polar residues" evidence="6">
    <location>
        <begin position="656"/>
        <end position="666"/>
    </location>
</feature>